<gene>
    <name evidence="2" type="ORF">CYMTET_44356</name>
</gene>
<evidence type="ECO:0000313" key="2">
    <source>
        <dbReference type="EMBL" id="KAK3246135.1"/>
    </source>
</evidence>
<proteinExistence type="predicted"/>
<keyword evidence="1" id="KW-0812">Transmembrane</keyword>
<evidence type="ECO:0000256" key="1">
    <source>
        <dbReference type="SAM" id="Phobius"/>
    </source>
</evidence>
<keyword evidence="3" id="KW-1185">Reference proteome</keyword>
<dbReference type="EMBL" id="LGRX02030095">
    <property type="protein sequence ID" value="KAK3246135.1"/>
    <property type="molecule type" value="Genomic_DNA"/>
</dbReference>
<comment type="caution">
    <text evidence="2">The sequence shown here is derived from an EMBL/GenBank/DDBJ whole genome shotgun (WGS) entry which is preliminary data.</text>
</comment>
<dbReference type="AlphaFoldDB" id="A0AAE0C294"/>
<organism evidence="2 3">
    <name type="scientific">Cymbomonas tetramitiformis</name>
    <dbReference type="NCBI Taxonomy" id="36881"/>
    <lineage>
        <taxon>Eukaryota</taxon>
        <taxon>Viridiplantae</taxon>
        <taxon>Chlorophyta</taxon>
        <taxon>Pyramimonadophyceae</taxon>
        <taxon>Pyramimonadales</taxon>
        <taxon>Pyramimonadaceae</taxon>
        <taxon>Cymbomonas</taxon>
    </lineage>
</organism>
<sequence>MIAVDAGNTFRTELAKSEEALILHVFRDDNEDCEKFIENFANTLEKAAKLYEADLKNRDVTGMNMPFSTHEECEEAYAKCTNSQRVNMAMTILRFLYARHTSAETQDIVFRTEHVAMLLYVVTSFAIRYPIGKLVVYMTPAVRGLVVVFFSAAMYATYLQPNLFGGRSTLFEYAAIYKMAMSCVLKGLPGLYGVIPDSVKTFFEKAYSTLPGGVHLPDVGRLMKEHNINFMNAKLQFYAHHYPAQITNNLTSDSSDADKQAAIAALHSTIYDALQKGMRQIVSGTGTDLRNVGVFLEALGSPPPEKPMIAVSFFQRLRSYIPFP</sequence>
<dbReference type="Proteomes" id="UP001190700">
    <property type="component" value="Unassembled WGS sequence"/>
</dbReference>
<name>A0AAE0C294_9CHLO</name>
<feature type="transmembrane region" description="Helical" evidence="1">
    <location>
        <begin position="134"/>
        <end position="155"/>
    </location>
</feature>
<accession>A0AAE0C294</accession>
<reference evidence="2 3" key="1">
    <citation type="journal article" date="2015" name="Genome Biol. Evol.">
        <title>Comparative Genomics of a Bacterivorous Green Alga Reveals Evolutionary Causalities and Consequences of Phago-Mixotrophic Mode of Nutrition.</title>
        <authorList>
            <person name="Burns J.A."/>
            <person name="Paasch A."/>
            <person name="Narechania A."/>
            <person name="Kim E."/>
        </authorList>
    </citation>
    <scope>NUCLEOTIDE SEQUENCE [LARGE SCALE GENOMIC DNA]</scope>
    <source>
        <strain evidence="2 3">PLY_AMNH</strain>
    </source>
</reference>
<protein>
    <submittedName>
        <fullName evidence="2">Uncharacterized protein</fullName>
    </submittedName>
</protein>
<evidence type="ECO:0000313" key="3">
    <source>
        <dbReference type="Proteomes" id="UP001190700"/>
    </source>
</evidence>
<keyword evidence="1" id="KW-0472">Membrane</keyword>
<keyword evidence="1" id="KW-1133">Transmembrane helix</keyword>